<dbReference type="EMBL" id="FZMP01000018">
    <property type="protein sequence ID" value="SNQ59322.1"/>
    <property type="molecule type" value="Genomic_DNA"/>
</dbReference>
<evidence type="ECO:0000256" key="1">
    <source>
        <dbReference type="ARBA" id="ARBA00004651"/>
    </source>
</evidence>
<dbReference type="STRING" id="1392998.ANME2D_01774"/>
<dbReference type="PANTHER" id="PTHR43294">
    <property type="entry name" value="SODIUM/POTASSIUM-TRANSPORTING ATPASE SUBUNIT ALPHA"/>
    <property type="match status" value="1"/>
</dbReference>
<keyword evidence="3" id="KW-1133">Transmembrane helix</keyword>
<dbReference type="InterPro" id="IPR023298">
    <property type="entry name" value="ATPase_P-typ_TM_dom_sf"/>
</dbReference>
<dbReference type="AlphaFoldDB" id="A0A284VJ63"/>
<keyword evidence="2" id="KW-1003">Cell membrane</keyword>
<keyword evidence="5" id="KW-0378">Hydrolase</keyword>
<dbReference type="InterPro" id="IPR050510">
    <property type="entry name" value="Cation_transp_ATPase_P-type"/>
</dbReference>
<sequence>MPYLASVIRGGKEIKIPARQIVPGDMIIIRDGDRVPADARIIKAVDLAVDNSPLTGESEPQIRKDGPESGDVEPANLIYSGTTVVRGYGIAVVFATGMATEFGKIAHLTQEVGEAPTPLQRELTFVTRVITVISVGLGFVFFVMGESIGISPQDNFLFAIGIIAANVPEGLLPTVTLSLSLASQRMVRRNALIKKLASVETLGSANVILWAGYAVSGNAWMR</sequence>
<protein>
    <submittedName>
        <fullName evidence="5">Putative cation-transporting ATPase, P-type family</fullName>
        <ecNumber evidence="5">3.6.3.-</ecNumber>
    </submittedName>
</protein>
<keyword evidence="3" id="KW-0472">Membrane</keyword>
<evidence type="ECO:0000259" key="4">
    <source>
        <dbReference type="Pfam" id="PF00122"/>
    </source>
</evidence>
<dbReference type="GO" id="GO:0016787">
    <property type="term" value="F:hydrolase activity"/>
    <property type="evidence" value="ECO:0007669"/>
    <property type="project" value="UniProtKB-KW"/>
</dbReference>
<evidence type="ECO:0000256" key="3">
    <source>
        <dbReference type="SAM" id="Phobius"/>
    </source>
</evidence>
<feature type="transmembrane region" description="Helical" evidence="3">
    <location>
        <begin position="156"/>
        <end position="181"/>
    </location>
</feature>
<dbReference type="OrthoDB" id="8588at2157"/>
<keyword evidence="3" id="KW-0812">Transmembrane</keyword>
<dbReference type="Proteomes" id="UP000218615">
    <property type="component" value="Unassembled WGS sequence"/>
</dbReference>
<dbReference type="Gene3D" id="2.70.150.10">
    <property type="entry name" value="Calcium-transporting ATPase, cytoplasmic transduction domain A"/>
    <property type="match status" value="1"/>
</dbReference>
<proteinExistence type="predicted"/>
<name>A0A284VJ63_9EURY</name>
<dbReference type="InterPro" id="IPR059000">
    <property type="entry name" value="ATPase_P-type_domA"/>
</dbReference>
<reference evidence="6" key="1">
    <citation type="submission" date="2017-06" db="EMBL/GenBank/DDBJ databases">
        <authorList>
            <person name="Cremers G."/>
        </authorList>
    </citation>
    <scope>NUCLEOTIDE SEQUENCE [LARGE SCALE GENOMIC DNA]</scope>
</reference>
<feature type="domain" description="P-type ATPase A" evidence="4">
    <location>
        <begin position="5"/>
        <end position="110"/>
    </location>
</feature>
<accession>A0A284VJ63</accession>
<keyword evidence="6" id="KW-1185">Reference proteome</keyword>
<dbReference type="GO" id="GO:0005886">
    <property type="term" value="C:plasma membrane"/>
    <property type="evidence" value="ECO:0007669"/>
    <property type="project" value="UniProtKB-SubCell"/>
</dbReference>
<evidence type="ECO:0000256" key="2">
    <source>
        <dbReference type="ARBA" id="ARBA00022475"/>
    </source>
</evidence>
<gene>
    <name evidence="5" type="ORF">MNV_1140018</name>
</gene>
<dbReference type="Gene3D" id="1.20.1110.10">
    <property type="entry name" value="Calcium-transporting ATPase, transmembrane domain"/>
    <property type="match status" value="1"/>
</dbReference>
<dbReference type="Pfam" id="PF00122">
    <property type="entry name" value="E1-E2_ATPase"/>
    <property type="match status" value="1"/>
</dbReference>
<dbReference type="EC" id="3.6.3.-" evidence="5"/>
<dbReference type="InterPro" id="IPR008250">
    <property type="entry name" value="ATPase_P-typ_transduc_dom_A_sf"/>
</dbReference>
<dbReference type="SUPFAM" id="SSF81665">
    <property type="entry name" value="Calcium ATPase, transmembrane domain M"/>
    <property type="match status" value="1"/>
</dbReference>
<dbReference type="SUPFAM" id="SSF81653">
    <property type="entry name" value="Calcium ATPase, transduction domain A"/>
    <property type="match status" value="1"/>
</dbReference>
<evidence type="ECO:0000313" key="6">
    <source>
        <dbReference type="Proteomes" id="UP000218615"/>
    </source>
</evidence>
<feature type="transmembrane region" description="Helical" evidence="3">
    <location>
        <begin position="202"/>
        <end position="221"/>
    </location>
</feature>
<comment type="subcellular location">
    <subcellularLocation>
        <location evidence="1">Cell membrane</location>
        <topology evidence="1">Multi-pass membrane protein</topology>
    </subcellularLocation>
</comment>
<organism evidence="5 6">
    <name type="scientific">Candidatus Methanoperedens nitratireducens</name>
    <dbReference type="NCBI Taxonomy" id="1392998"/>
    <lineage>
        <taxon>Archaea</taxon>
        <taxon>Methanobacteriati</taxon>
        <taxon>Methanobacteriota</taxon>
        <taxon>Stenosarchaea group</taxon>
        <taxon>Methanomicrobia</taxon>
        <taxon>Methanosarcinales</taxon>
        <taxon>ANME-2 cluster</taxon>
        <taxon>Candidatus Methanoperedentaceae</taxon>
        <taxon>Candidatus Methanoperedens</taxon>
    </lineage>
</organism>
<feature type="transmembrane region" description="Helical" evidence="3">
    <location>
        <begin position="125"/>
        <end position="144"/>
    </location>
</feature>
<evidence type="ECO:0000313" key="5">
    <source>
        <dbReference type="EMBL" id="SNQ59322.1"/>
    </source>
</evidence>
<dbReference type="RefSeq" id="WP_096203717.1">
    <property type="nucleotide sequence ID" value="NZ_FZMP01000018.1"/>
</dbReference>
<dbReference type="PANTHER" id="PTHR43294:SF21">
    <property type="entry name" value="CATION TRANSPORTING ATPASE"/>
    <property type="match status" value="1"/>
</dbReference>